<accession>A0A2S9JBL8</accession>
<keyword evidence="2" id="KW-1185">Reference proteome</keyword>
<gene>
    <name evidence="1" type="ORF">C5750_23185</name>
</gene>
<dbReference type="EMBL" id="PVBT01000008">
    <property type="protein sequence ID" value="PRD50220.1"/>
    <property type="molecule type" value="Genomic_DNA"/>
</dbReference>
<name>A0A2S9JBL8_9HYPH</name>
<evidence type="ECO:0000313" key="1">
    <source>
        <dbReference type="EMBL" id="PRD50220.1"/>
    </source>
</evidence>
<organism evidence="1 2">
    <name type="scientific">Phyllobacterium myrsinacearum</name>
    <dbReference type="NCBI Taxonomy" id="28101"/>
    <lineage>
        <taxon>Bacteria</taxon>
        <taxon>Pseudomonadati</taxon>
        <taxon>Pseudomonadota</taxon>
        <taxon>Alphaproteobacteria</taxon>
        <taxon>Hyphomicrobiales</taxon>
        <taxon>Phyllobacteriaceae</taxon>
        <taxon>Phyllobacterium</taxon>
    </lineage>
</organism>
<sequence>MSLLAWTDERWYTLLSGYRDLYNPADALQALEQGDFTLAWDELWENLHHRGDVDTAAYAAVPEIVRIAWQLKLKDWNAFALVAAIEAARLNNDRNPPIPEWLMDAYERAWVDMATLALHIYPKAEDPALVTSLLSVLAFAKGNRTIGTFAIDLTEEEQQALPGWQANDSP</sequence>
<dbReference type="Proteomes" id="UP000238563">
    <property type="component" value="Unassembled WGS sequence"/>
</dbReference>
<reference evidence="1 2" key="1">
    <citation type="submission" date="2018-02" db="EMBL/GenBank/DDBJ databases">
        <title>The draft genome of Phyllobacterium myrsinacearum DSM5892.</title>
        <authorList>
            <person name="Li L."/>
            <person name="Liu L."/>
            <person name="Zhang X."/>
            <person name="Wang T."/>
        </authorList>
    </citation>
    <scope>NUCLEOTIDE SEQUENCE [LARGE SCALE GENOMIC DNA]</scope>
    <source>
        <strain evidence="1 2">DSM 5892</strain>
    </source>
</reference>
<protein>
    <submittedName>
        <fullName evidence="1">Uncharacterized protein</fullName>
    </submittedName>
</protein>
<dbReference type="AlphaFoldDB" id="A0A2S9JBL8"/>
<dbReference type="OrthoDB" id="796912at2"/>
<comment type="caution">
    <text evidence="1">The sequence shown here is derived from an EMBL/GenBank/DDBJ whole genome shotgun (WGS) entry which is preliminary data.</text>
</comment>
<proteinExistence type="predicted"/>
<dbReference type="RefSeq" id="WP_105737204.1">
    <property type="nucleotide sequence ID" value="NZ_PVBT01000008.1"/>
</dbReference>
<evidence type="ECO:0000313" key="2">
    <source>
        <dbReference type="Proteomes" id="UP000238563"/>
    </source>
</evidence>